<sequence>MNERKRILTALMLMGALTLSACGANKEMSNTSGSSATTVTEDNNNANTENANKMEAEETAEDNADSEDHGDDLGEPSVTILSVDDAFAKTSGEPFHIAEYFDAQVGTWTYQIDDSGSDALVDDYEYAKLEDSEFLDGDYFDTDDIVDPTDIVDTNNLNEDEYDSYFADYHRDANRNTDFMTLMDSNSKKRCVLISVTNWNEITVYLREHLGTIYADGEPRYYLSRSYSMKYDWLKGEDPQEFIDAVKNTLGVEIQLDWVYEN</sequence>
<evidence type="ECO:0000313" key="4">
    <source>
        <dbReference type="Proteomes" id="UP000179284"/>
    </source>
</evidence>
<feature type="chain" id="PRO_5039617116" description="Lipoprotein" evidence="2">
    <location>
        <begin position="24"/>
        <end position="262"/>
    </location>
</feature>
<keyword evidence="2" id="KW-0732">Signal</keyword>
<dbReference type="Proteomes" id="UP000179284">
    <property type="component" value="Chromosome I"/>
</dbReference>
<evidence type="ECO:0000256" key="2">
    <source>
        <dbReference type="SAM" id="SignalP"/>
    </source>
</evidence>
<feature type="compositionally biased region" description="Acidic residues" evidence="1">
    <location>
        <begin position="57"/>
        <end position="74"/>
    </location>
</feature>
<keyword evidence="4" id="KW-1185">Reference proteome</keyword>
<evidence type="ECO:0008006" key="5">
    <source>
        <dbReference type="Google" id="ProtNLM"/>
    </source>
</evidence>
<evidence type="ECO:0000313" key="3">
    <source>
        <dbReference type="EMBL" id="AOZ95202.1"/>
    </source>
</evidence>
<feature type="region of interest" description="Disordered" evidence="1">
    <location>
        <begin position="27"/>
        <end position="77"/>
    </location>
</feature>
<proteinExistence type="predicted"/>
<reference evidence="4" key="1">
    <citation type="submission" date="2016-10" db="EMBL/GenBank/DDBJ databases">
        <title>The complete genome sequence of the rumen bacterium Butyrivibrio hungatei MB2003.</title>
        <authorList>
            <person name="Palevich N."/>
            <person name="Kelly W.J."/>
            <person name="Leahy S.C."/>
            <person name="Altermann E."/>
            <person name="Rakonjac J."/>
            <person name="Attwood G.T."/>
        </authorList>
    </citation>
    <scope>NUCLEOTIDE SEQUENCE [LARGE SCALE GENOMIC DNA]</scope>
    <source>
        <strain evidence="4">MB2003</strain>
    </source>
</reference>
<dbReference type="EMBL" id="CP017831">
    <property type="protein sequence ID" value="AOZ95202.1"/>
    <property type="molecule type" value="Genomic_DNA"/>
</dbReference>
<evidence type="ECO:0000256" key="1">
    <source>
        <dbReference type="SAM" id="MobiDB-lite"/>
    </source>
</evidence>
<name>A0A1D9NYA2_9FIRM</name>
<accession>A0A1D9NYA2</accession>
<dbReference type="PROSITE" id="PS51257">
    <property type="entry name" value="PROKAR_LIPOPROTEIN"/>
    <property type="match status" value="1"/>
</dbReference>
<feature type="signal peptide" evidence="2">
    <location>
        <begin position="1"/>
        <end position="23"/>
    </location>
</feature>
<feature type="compositionally biased region" description="Low complexity" evidence="1">
    <location>
        <begin position="36"/>
        <end position="53"/>
    </location>
</feature>
<dbReference type="KEGG" id="bhu:bhn_I0166"/>
<gene>
    <name evidence="3" type="ORF">bhn_I0166</name>
</gene>
<organism evidence="3 4">
    <name type="scientific">Butyrivibrio hungatei</name>
    <dbReference type="NCBI Taxonomy" id="185008"/>
    <lineage>
        <taxon>Bacteria</taxon>
        <taxon>Bacillati</taxon>
        <taxon>Bacillota</taxon>
        <taxon>Clostridia</taxon>
        <taxon>Lachnospirales</taxon>
        <taxon>Lachnospiraceae</taxon>
        <taxon>Butyrivibrio</taxon>
    </lineage>
</organism>
<protein>
    <recommendedName>
        <fullName evidence="5">Lipoprotein</fullName>
    </recommendedName>
</protein>
<dbReference type="AlphaFoldDB" id="A0A1D9NYA2"/>
<dbReference type="RefSeq" id="WP_071175013.1">
    <property type="nucleotide sequence ID" value="NZ_CP017831.1"/>
</dbReference>